<dbReference type="CDD" id="cd13132">
    <property type="entry name" value="MATE_eukaryotic"/>
    <property type="match status" value="1"/>
</dbReference>
<dbReference type="Proteomes" id="UP001633002">
    <property type="component" value="Unassembled WGS sequence"/>
</dbReference>
<feature type="transmembrane region" description="Helical" evidence="6">
    <location>
        <begin position="227"/>
        <end position="249"/>
    </location>
</feature>
<feature type="transmembrane region" description="Helical" evidence="6">
    <location>
        <begin position="348"/>
        <end position="370"/>
    </location>
</feature>
<dbReference type="GO" id="GO:0016020">
    <property type="term" value="C:membrane"/>
    <property type="evidence" value="ECO:0007669"/>
    <property type="project" value="UniProtKB-SubCell"/>
</dbReference>
<dbReference type="Pfam" id="PF01554">
    <property type="entry name" value="MatE"/>
    <property type="match status" value="2"/>
</dbReference>
<feature type="transmembrane region" description="Helical" evidence="6">
    <location>
        <begin position="270"/>
        <end position="297"/>
    </location>
</feature>
<reference evidence="8 9" key="1">
    <citation type="submission" date="2024-09" db="EMBL/GenBank/DDBJ databases">
        <title>Chromosome-scale assembly of Riccia sorocarpa.</title>
        <authorList>
            <person name="Paukszto L."/>
        </authorList>
    </citation>
    <scope>NUCLEOTIDE SEQUENCE [LARGE SCALE GENOMIC DNA]</scope>
    <source>
        <strain evidence="8">LP-2024</strain>
        <tissue evidence="8">Aerial parts of the thallus</tissue>
    </source>
</reference>
<dbReference type="AlphaFoldDB" id="A0ABD3H6Z2"/>
<evidence type="ECO:0000256" key="6">
    <source>
        <dbReference type="RuleBase" id="RU004914"/>
    </source>
</evidence>
<keyword evidence="9" id="KW-1185">Reference proteome</keyword>
<comment type="similarity">
    <text evidence="2 6">Belongs to the multi antimicrobial extrusion (MATE) (TC 2.A.66.1) family.</text>
</comment>
<protein>
    <recommendedName>
        <fullName evidence="6">Protein DETOXIFICATION</fullName>
    </recommendedName>
    <alternativeName>
        <fullName evidence="6">Multidrug and toxic compound extrusion protein</fullName>
    </alternativeName>
</protein>
<feature type="transmembrane region" description="Helical" evidence="6">
    <location>
        <begin position="317"/>
        <end position="336"/>
    </location>
</feature>
<feature type="transmembrane region" description="Helical" evidence="6">
    <location>
        <begin position="423"/>
        <end position="446"/>
    </location>
</feature>
<feature type="transmembrane region" description="Helical" evidence="6">
    <location>
        <begin position="53"/>
        <end position="75"/>
    </location>
</feature>
<evidence type="ECO:0000256" key="5">
    <source>
        <dbReference type="ARBA" id="ARBA00023136"/>
    </source>
</evidence>
<dbReference type="EMBL" id="JBJQOH010000006">
    <property type="protein sequence ID" value="KAL3686045.1"/>
    <property type="molecule type" value="Genomic_DNA"/>
</dbReference>
<dbReference type="PANTHER" id="PTHR11206">
    <property type="entry name" value="MULTIDRUG RESISTANCE PROTEIN"/>
    <property type="match status" value="1"/>
</dbReference>
<accession>A0ABD3H6Z2</accession>
<dbReference type="InterPro" id="IPR045069">
    <property type="entry name" value="MATE_euk"/>
</dbReference>
<sequence>MEPESLTRPLLKDEEDHDSPLLPYSTRESVDSTGKNVEFRRWLAEELSNQLGIAGPMILVNLLQYSLTVVSLMFVGHLGELELSSSQIAFTTAHATGLNFMIGLGSGLETLCGQAYGAKEYRLTGIFLQRAMFVLTLIGIPISFVWWKMGPILVYIGQDPTISEGAQEYIRFLIPTLFAYALLQPLVKFLQTQSAVKAMAVFSAITLAIHVPLCYLVIYTLGFGFRGAAIVTGISQWINVLFLSSYVIFSSTFSKTWTGFSTEAFQDIYSFFKVAFPSAVMICLEFWCFDFLILISGLLPNPELETSSLSVCLNSVAWFYMIPFGLSAAASTRVSNTLGAGLPYAAKAAVKLTISMALMEGMTVAFLLLLGRNIFPHLFSNEPDVLSYVSSMVPFLSVVAIMDSVQGTLSGVARGCGWQHLGAYCNLCAFYGIAIPVSLLLTFRFHLRGYGLWGGILAGQMTQVFLLSLITCTLNWPKLADDAAQRVHGAKEHLTSALPRIVSKVGFVIEDIPT</sequence>
<feature type="transmembrane region" description="Helical" evidence="6">
    <location>
        <begin position="169"/>
        <end position="187"/>
    </location>
</feature>
<evidence type="ECO:0000256" key="2">
    <source>
        <dbReference type="ARBA" id="ARBA00010199"/>
    </source>
</evidence>
<feature type="region of interest" description="Disordered" evidence="7">
    <location>
        <begin position="1"/>
        <end position="29"/>
    </location>
</feature>
<keyword evidence="4 6" id="KW-1133">Transmembrane helix</keyword>
<proteinExistence type="inferred from homology"/>
<gene>
    <name evidence="8" type="ORF">R1sor_004067</name>
</gene>
<evidence type="ECO:0000256" key="3">
    <source>
        <dbReference type="ARBA" id="ARBA00022692"/>
    </source>
</evidence>
<keyword evidence="3 6" id="KW-0812">Transmembrane</keyword>
<feature type="transmembrane region" description="Helical" evidence="6">
    <location>
        <begin position="452"/>
        <end position="476"/>
    </location>
</feature>
<name>A0ABD3H6Z2_9MARC</name>
<feature type="transmembrane region" description="Helical" evidence="6">
    <location>
        <begin position="385"/>
        <end position="402"/>
    </location>
</feature>
<comment type="caution">
    <text evidence="8">The sequence shown here is derived from an EMBL/GenBank/DDBJ whole genome shotgun (WGS) entry which is preliminary data.</text>
</comment>
<comment type="subcellular location">
    <subcellularLocation>
        <location evidence="1">Membrane</location>
        <topology evidence="1">Multi-pass membrane protein</topology>
    </subcellularLocation>
</comment>
<keyword evidence="5 6" id="KW-0472">Membrane</keyword>
<feature type="transmembrane region" description="Helical" evidence="6">
    <location>
        <begin position="131"/>
        <end position="149"/>
    </location>
</feature>
<dbReference type="InterPro" id="IPR002528">
    <property type="entry name" value="MATE_fam"/>
</dbReference>
<evidence type="ECO:0000256" key="4">
    <source>
        <dbReference type="ARBA" id="ARBA00022989"/>
    </source>
</evidence>
<evidence type="ECO:0000313" key="9">
    <source>
        <dbReference type="Proteomes" id="UP001633002"/>
    </source>
</evidence>
<evidence type="ECO:0000313" key="8">
    <source>
        <dbReference type="EMBL" id="KAL3686045.1"/>
    </source>
</evidence>
<feature type="transmembrane region" description="Helical" evidence="6">
    <location>
        <begin position="199"/>
        <end position="221"/>
    </location>
</feature>
<dbReference type="NCBIfam" id="TIGR00797">
    <property type="entry name" value="matE"/>
    <property type="match status" value="1"/>
</dbReference>
<organism evidence="8 9">
    <name type="scientific">Riccia sorocarpa</name>
    <dbReference type="NCBI Taxonomy" id="122646"/>
    <lineage>
        <taxon>Eukaryota</taxon>
        <taxon>Viridiplantae</taxon>
        <taxon>Streptophyta</taxon>
        <taxon>Embryophyta</taxon>
        <taxon>Marchantiophyta</taxon>
        <taxon>Marchantiopsida</taxon>
        <taxon>Marchantiidae</taxon>
        <taxon>Marchantiales</taxon>
        <taxon>Ricciaceae</taxon>
        <taxon>Riccia</taxon>
    </lineage>
</organism>
<evidence type="ECO:0000256" key="7">
    <source>
        <dbReference type="SAM" id="MobiDB-lite"/>
    </source>
</evidence>
<evidence type="ECO:0000256" key="1">
    <source>
        <dbReference type="ARBA" id="ARBA00004141"/>
    </source>
</evidence>